<feature type="region of interest" description="Disordered" evidence="4">
    <location>
        <begin position="1182"/>
        <end position="1224"/>
    </location>
</feature>
<dbReference type="Gene3D" id="3.30.40.100">
    <property type="match status" value="1"/>
</dbReference>
<dbReference type="PANTHER" id="PTHR46524">
    <property type="entry name" value="CW-TYPE ZINC FINGER"/>
    <property type="match status" value="1"/>
</dbReference>
<feature type="region of interest" description="Disordered" evidence="4">
    <location>
        <begin position="74"/>
        <end position="104"/>
    </location>
</feature>
<name>A0A0K9PGC2_ZOSMR</name>
<keyword evidence="7" id="KW-1185">Reference proteome</keyword>
<evidence type="ECO:0000313" key="6">
    <source>
        <dbReference type="EMBL" id="KMZ68029.1"/>
    </source>
</evidence>
<feature type="region of interest" description="Disordered" evidence="4">
    <location>
        <begin position="1404"/>
        <end position="1424"/>
    </location>
</feature>
<feature type="compositionally biased region" description="Polar residues" evidence="4">
    <location>
        <begin position="388"/>
        <end position="399"/>
    </location>
</feature>
<sequence>MEENELEEGEAYSGPEDHAAIDALSYIDEKIKNVLGHFQKEFEGGLCAENLGAKFGGYGSFLPVHQRSPVIIPHSKSPQKSSNYINSKSPNNAQFEGQGPPQKLDAATIPSVSLRKNSFCVEQQPDILSKKVTCQSTSDTEEHNSQHGYFRKQTNSNDQNIPMVHVKMGSEKGLVRNNADIYSGLGLDVSPSSSLEDITDGSLYSSPKSQDAPIDSPMMIFQLYTCFRLSPNDSIIHSPIPKTLLNLLEKVQSTDCKMVDDFFSHGNSTMPSGEIPPKRNVKRSFEKISKLVGKNCKSTEMEMMKSKAESNDISVLFDKEIDIETSVGRELNTSTDSLSNDEEAFKGASTKWGPQVVMGKDQNLPADLIQDKPESVTSLDASKLGNGRTVSSHIESKSSMKPLQIDNNLLEDRRGNVLKDDAAVDPQNIWKVTEHEGYKVSKDRFVAPSESVLLKAPQRAVSCEQDGDEIRKYKEKASSGKRKPMESQSQTTGTPSSDFSKEYPNIIGSALKKDKKKKIHPKADQSDCKSKALKSQRDSDTILVREYHTNSSILTKKEQVGKTDEHELFSREKQKDHKFEYNKDDSFLAQKIIEKPGRQSCENLPVSEQSNMVTSSSNPLGVETFSTVPPPSAHVIKENWVCCDRCSKWRLLPYGTDTSHLPQKWVCSMLTWLPGMNKCSITEEETTKAFHALYQLPFPMLVTNGHRDAANSGVVIADSQHLQNNHDSGEHAVFSIAKKRPKTMDVIPLPPGQLTLVQTTKHLRENQEFPMQSRSLGDMKSNVLNKSGCNESMLADIAVENQNNKQREKKKVVDRFSDGGVSEQNDKAKSKRRKEFDQNSSRTLKKVEMHESLFSDVDCPSNHDTGEMPRTNINNGFPSKTFAKSSKDSNFGSKRASPAVRQTMKAPVHATTSGEMNLEKLKENVSHHRTIDFKEESSETEHRNKKKMRISKSDGQELNANTFEIQADKNNQSMRIHLSKKNQIFDGITESRTYNNKDHRHHLSHRNADGIDSLKKDYSCIQPSTAATSSSSKVSSSRKSKANFQEAKDSPVESVSSSPFRNLGKDDLINVGYPMMGSPRRFSDGEADGACNSFGSKQNGSMDVMKRGAIQIKEAGSYASNSKDLFKRIFGCTDDEPTPSEYNDIIRGDGAMLNRDQQKKCNIKHRRKSHDIEQDKFDIGVNANEFKSNKRSGTSSSSRSRERGKHSKIDKGNMKASDEFSDHENFNNEKYNRYEAAGSCDQSTCHGDSNLEKKERKNYPKIDGGRLSEGKRNKYSNSKSQENLDVHVSSLQANKNCNSLVTKSVGYGEKSHSQENHHMILPQEREQSLNHVFSDRMDKLELNSGRVKSEKFQHSSEKQDSKAMTSRFVKMKVNGSRSEVMSVKTENLDANNVLKQPIKIGLPNGANNNSLKQHTPNRLDGPGHIRKGVQDKIVMKEARGLKHSANRLKEFGSELESTDMYFQAALKFLHVALLQEPSIQMYSETAKLCEYCAHEYEKHKKMAAASLAYKCMEVAYMKVVYSKHSGTSKDFQELLHGESPSSSASDVDNLNNSSFLNKTHSVKKVNSQITGNHVISACNRPNFGRLLGFTGNVNSAMEASKKSLNAFAAASIEGIGVEALSSVKKVLDFSFHDVEGLLRLVRLSVELIMGNSS</sequence>
<comment type="caution">
    <text evidence="6">The sequence shown here is derived from an EMBL/GenBank/DDBJ whole genome shotgun (WGS) entry which is preliminary data.</text>
</comment>
<evidence type="ECO:0000256" key="1">
    <source>
        <dbReference type="ARBA" id="ARBA00022723"/>
    </source>
</evidence>
<feature type="compositionally biased region" description="Basic and acidic residues" evidence="4">
    <location>
        <begin position="468"/>
        <end position="478"/>
    </location>
</feature>
<feature type="compositionally biased region" description="Basic and acidic residues" evidence="4">
    <location>
        <begin position="933"/>
        <end position="942"/>
    </location>
</feature>
<dbReference type="EMBL" id="LFYR01000864">
    <property type="protein sequence ID" value="KMZ68029.1"/>
    <property type="molecule type" value="Genomic_DNA"/>
</dbReference>
<keyword evidence="2" id="KW-0863">Zinc-finger</keyword>
<keyword evidence="3" id="KW-0862">Zinc</keyword>
<evidence type="ECO:0000256" key="2">
    <source>
        <dbReference type="ARBA" id="ARBA00022771"/>
    </source>
</evidence>
<feature type="compositionally biased region" description="Basic and acidic residues" evidence="4">
    <location>
        <begin position="1249"/>
        <end position="1272"/>
    </location>
</feature>
<evidence type="ECO:0000256" key="4">
    <source>
        <dbReference type="SAM" id="MobiDB-lite"/>
    </source>
</evidence>
<feature type="compositionally biased region" description="Low complexity" evidence="4">
    <location>
        <begin position="1024"/>
        <end position="1035"/>
    </location>
</feature>
<evidence type="ECO:0000313" key="7">
    <source>
        <dbReference type="Proteomes" id="UP000036987"/>
    </source>
</evidence>
<feature type="region of interest" description="Disordered" evidence="4">
    <location>
        <begin position="1238"/>
        <end position="1281"/>
    </location>
</feature>
<feature type="region of interest" description="Disordered" evidence="4">
    <location>
        <begin position="856"/>
        <end position="910"/>
    </location>
</feature>
<feature type="compositionally biased region" description="Polar residues" evidence="4">
    <location>
        <begin position="486"/>
        <end position="498"/>
    </location>
</feature>
<dbReference type="Pfam" id="PF24756">
    <property type="entry name" value="THD_CWZF3-5-7"/>
    <property type="match status" value="1"/>
</dbReference>
<reference evidence="7" key="1">
    <citation type="journal article" date="2016" name="Nature">
        <title>The genome of the seagrass Zostera marina reveals angiosperm adaptation to the sea.</title>
        <authorList>
            <person name="Olsen J.L."/>
            <person name="Rouze P."/>
            <person name="Verhelst B."/>
            <person name="Lin Y.-C."/>
            <person name="Bayer T."/>
            <person name="Collen J."/>
            <person name="Dattolo E."/>
            <person name="De Paoli E."/>
            <person name="Dittami S."/>
            <person name="Maumus F."/>
            <person name="Michel G."/>
            <person name="Kersting A."/>
            <person name="Lauritano C."/>
            <person name="Lohaus R."/>
            <person name="Toepel M."/>
            <person name="Tonon T."/>
            <person name="Vanneste K."/>
            <person name="Amirebrahimi M."/>
            <person name="Brakel J."/>
            <person name="Bostroem C."/>
            <person name="Chovatia M."/>
            <person name="Grimwood J."/>
            <person name="Jenkins J.W."/>
            <person name="Jueterbock A."/>
            <person name="Mraz A."/>
            <person name="Stam W.T."/>
            <person name="Tice H."/>
            <person name="Bornberg-Bauer E."/>
            <person name="Green P.J."/>
            <person name="Pearson G.A."/>
            <person name="Procaccini G."/>
            <person name="Duarte C.M."/>
            <person name="Schmutz J."/>
            <person name="Reusch T.B.H."/>
            <person name="Van de Peer Y."/>
        </authorList>
    </citation>
    <scope>NUCLEOTIDE SEQUENCE [LARGE SCALE GENOMIC DNA]</scope>
    <source>
        <strain evidence="7">cv. Finnish</strain>
    </source>
</reference>
<protein>
    <recommendedName>
        <fullName evidence="5">CW-type domain-containing protein</fullName>
    </recommendedName>
</protein>
<feature type="region of interest" description="Disordered" evidence="4">
    <location>
        <begin position="463"/>
        <end position="535"/>
    </location>
</feature>
<feature type="region of interest" description="Disordered" evidence="4">
    <location>
        <begin position="801"/>
        <end position="844"/>
    </location>
</feature>
<dbReference type="STRING" id="29655.A0A0K9PGC2"/>
<dbReference type="GO" id="GO:0008270">
    <property type="term" value="F:zinc ion binding"/>
    <property type="evidence" value="ECO:0007669"/>
    <property type="project" value="UniProtKB-KW"/>
</dbReference>
<dbReference type="InterPro" id="IPR011124">
    <property type="entry name" value="Znf_CW"/>
</dbReference>
<feature type="compositionally biased region" description="Polar residues" evidence="4">
    <location>
        <begin position="76"/>
        <end position="95"/>
    </location>
</feature>
<dbReference type="InterPro" id="IPR056406">
    <property type="entry name" value="THD_CWZF3/5/7"/>
</dbReference>
<feature type="compositionally biased region" description="Basic and acidic residues" evidence="4">
    <location>
        <begin position="1207"/>
        <end position="1224"/>
    </location>
</feature>
<gene>
    <name evidence="6" type="ORF">ZOSMA_24G00500</name>
</gene>
<accession>A0A0K9PGC2</accession>
<feature type="compositionally biased region" description="Polar residues" evidence="4">
    <location>
        <begin position="871"/>
        <end position="892"/>
    </location>
</feature>
<dbReference type="PROSITE" id="PS51050">
    <property type="entry name" value="ZF_CW"/>
    <property type="match status" value="1"/>
</dbReference>
<dbReference type="InterPro" id="IPR055300">
    <property type="entry name" value="CWZF3/5/7"/>
</dbReference>
<dbReference type="Proteomes" id="UP000036987">
    <property type="component" value="Unassembled WGS sequence"/>
</dbReference>
<feature type="region of interest" description="Disordered" evidence="4">
    <location>
        <begin position="933"/>
        <end position="959"/>
    </location>
</feature>
<feature type="domain" description="CW-type" evidence="5">
    <location>
        <begin position="634"/>
        <end position="687"/>
    </location>
</feature>
<proteinExistence type="predicted"/>
<feature type="region of interest" description="Disordered" evidence="4">
    <location>
        <begin position="1024"/>
        <end position="1061"/>
    </location>
</feature>
<feature type="region of interest" description="Disordered" evidence="4">
    <location>
        <begin position="379"/>
        <end position="399"/>
    </location>
</feature>
<dbReference type="Pfam" id="PF07496">
    <property type="entry name" value="zf-CW"/>
    <property type="match status" value="1"/>
</dbReference>
<organism evidence="6 7">
    <name type="scientific">Zostera marina</name>
    <name type="common">Eelgrass</name>
    <dbReference type="NCBI Taxonomy" id="29655"/>
    <lineage>
        <taxon>Eukaryota</taxon>
        <taxon>Viridiplantae</taxon>
        <taxon>Streptophyta</taxon>
        <taxon>Embryophyta</taxon>
        <taxon>Tracheophyta</taxon>
        <taxon>Spermatophyta</taxon>
        <taxon>Magnoliopsida</taxon>
        <taxon>Liliopsida</taxon>
        <taxon>Zosteraceae</taxon>
        <taxon>Zostera</taxon>
    </lineage>
</organism>
<dbReference type="OMA" id="NWLPDMN"/>
<evidence type="ECO:0000256" key="3">
    <source>
        <dbReference type="ARBA" id="ARBA00022833"/>
    </source>
</evidence>
<dbReference type="PANTHER" id="PTHR46524:SF7">
    <property type="entry name" value="CW-TYPE ZINC FINGER"/>
    <property type="match status" value="1"/>
</dbReference>
<feature type="compositionally biased region" description="Polar residues" evidence="4">
    <location>
        <begin position="1405"/>
        <end position="1416"/>
    </location>
</feature>
<keyword evidence="1" id="KW-0479">Metal-binding</keyword>
<evidence type="ECO:0000259" key="5">
    <source>
        <dbReference type="PROSITE" id="PS51050"/>
    </source>
</evidence>
<feature type="region of interest" description="Disordered" evidence="4">
    <location>
        <begin position="138"/>
        <end position="157"/>
    </location>
</feature>
<feature type="compositionally biased region" description="Basic and acidic residues" evidence="4">
    <location>
        <begin position="521"/>
        <end position="535"/>
    </location>
</feature>
<dbReference type="OrthoDB" id="757982at2759"/>